<dbReference type="PANTHER" id="PTHR30304">
    <property type="entry name" value="D-TAGATOSE-1,6-BISPHOSPHATE ALDOLASE"/>
    <property type="match status" value="1"/>
</dbReference>
<evidence type="ECO:0000313" key="2">
    <source>
        <dbReference type="EMBL" id="MCU6791209.1"/>
    </source>
</evidence>
<dbReference type="PANTHER" id="PTHR30304:SF0">
    <property type="entry name" value="D-TAGATOSE-1,6-BISPHOSPHATE ALDOLASE SUBUNIT GATY-RELATED"/>
    <property type="match status" value="1"/>
</dbReference>
<reference evidence="2 3" key="1">
    <citation type="submission" date="2022-09" db="EMBL/GenBank/DDBJ databases">
        <authorList>
            <person name="Han X.L."/>
            <person name="Wang Q."/>
            <person name="Lu T."/>
        </authorList>
    </citation>
    <scope>NUCLEOTIDE SEQUENCE [LARGE SCALE GENOMIC DNA]</scope>
    <source>
        <strain evidence="2 3">WQ 127069</strain>
    </source>
</reference>
<dbReference type="Pfam" id="PF01116">
    <property type="entry name" value="F_bP_aldolase"/>
    <property type="match status" value="1"/>
</dbReference>
<dbReference type="PIRSF" id="PIRSF001359">
    <property type="entry name" value="F_bP_aldolase_II"/>
    <property type="match status" value="1"/>
</dbReference>
<comment type="caution">
    <text evidence="2">The sequence shown here is derived from an EMBL/GenBank/DDBJ whole genome shotgun (WGS) entry which is preliminary data.</text>
</comment>
<dbReference type="EMBL" id="JAOQIO010000007">
    <property type="protein sequence ID" value="MCU6791209.1"/>
    <property type="molecule type" value="Genomic_DNA"/>
</dbReference>
<dbReference type="RefSeq" id="WP_262682792.1">
    <property type="nucleotide sequence ID" value="NZ_JAOQIO010000007.1"/>
</dbReference>
<proteinExistence type="predicted"/>
<dbReference type="PROSITE" id="PS00806">
    <property type="entry name" value="ALDOLASE_CLASS_II_2"/>
    <property type="match status" value="1"/>
</dbReference>
<sequence>MTNLVPMTHFLPKAKGQKFAVGQFNLITLEFAHTIAEVAEEEQSPVIFGVGELGIRYMGLENVVSIAQNAARQVSVPVALHLDHGSSFEVAMKCIHAGFSSVMFDGSKYDLEENIRMTQKVVEAAHAVGVSVEAELGSIGGTEDDHTVSEEDALLAKPDEAIYFWKETRVDAMAMAVGSAHGMYKKEPRIRCDNIRTVAEAIDVSVVLHGGSGIPDQQIVDAIRSGIGKINVNTENLVAYTAAVREFLQSDSEITDPRKYQGSARDAMKNIIRNKIRLFGSNGKA</sequence>
<dbReference type="InterPro" id="IPR013785">
    <property type="entry name" value="Aldolase_TIM"/>
</dbReference>
<dbReference type="SUPFAM" id="SSF51569">
    <property type="entry name" value="Aldolase"/>
    <property type="match status" value="1"/>
</dbReference>
<accession>A0ABT2U997</accession>
<evidence type="ECO:0000313" key="3">
    <source>
        <dbReference type="Proteomes" id="UP001652445"/>
    </source>
</evidence>
<dbReference type="CDD" id="cd00947">
    <property type="entry name" value="TBP_aldolase_IIB"/>
    <property type="match status" value="1"/>
</dbReference>
<keyword evidence="3" id="KW-1185">Reference proteome</keyword>
<comment type="cofactor">
    <cofactor evidence="1">
        <name>Zn(2+)</name>
        <dbReference type="ChEBI" id="CHEBI:29105"/>
    </cofactor>
</comment>
<evidence type="ECO:0000256" key="1">
    <source>
        <dbReference type="ARBA" id="ARBA00001947"/>
    </source>
</evidence>
<dbReference type="PROSITE" id="PS00602">
    <property type="entry name" value="ALDOLASE_CLASS_II_1"/>
    <property type="match status" value="1"/>
</dbReference>
<protein>
    <submittedName>
        <fullName evidence="2">Ketose-bisphosphate aldolase</fullName>
    </submittedName>
</protein>
<organism evidence="2 3">
    <name type="scientific">Paenibacillus baimaensis</name>
    <dbReference type="NCBI Taxonomy" id="2982185"/>
    <lineage>
        <taxon>Bacteria</taxon>
        <taxon>Bacillati</taxon>
        <taxon>Bacillota</taxon>
        <taxon>Bacilli</taxon>
        <taxon>Bacillales</taxon>
        <taxon>Paenibacillaceae</taxon>
        <taxon>Paenibacillus</taxon>
    </lineage>
</organism>
<dbReference type="Gene3D" id="3.20.20.70">
    <property type="entry name" value="Aldolase class I"/>
    <property type="match status" value="1"/>
</dbReference>
<gene>
    <name evidence="2" type="ORF">OB236_03600</name>
</gene>
<dbReference type="Proteomes" id="UP001652445">
    <property type="component" value="Unassembled WGS sequence"/>
</dbReference>
<dbReference type="InterPro" id="IPR000771">
    <property type="entry name" value="FBA_II"/>
</dbReference>
<name>A0ABT2U997_9BACL</name>
<dbReference type="InterPro" id="IPR050246">
    <property type="entry name" value="Class_II_FBP_aldolase"/>
</dbReference>
<dbReference type="NCBIfam" id="TIGR00167">
    <property type="entry name" value="cbbA"/>
    <property type="match status" value="1"/>
</dbReference>